<evidence type="ECO:0000313" key="2">
    <source>
        <dbReference type="EMBL" id="EMA44176.1"/>
    </source>
</evidence>
<comment type="caution">
    <text evidence="2">The sequence shown here is derived from an EMBL/GenBank/DDBJ whole genome shotgun (WGS) entry which is preliminary data.</text>
</comment>
<feature type="compositionally biased region" description="Acidic residues" evidence="1">
    <location>
        <begin position="1"/>
        <end position="13"/>
    </location>
</feature>
<dbReference type="Proteomes" id="UP000011669">
    <property type="component" value="Unassembled WGS sequence"/>
</dbReference>
<feature type="compositionally biased region" description="Basic and acidic residues" evidence="1">
    <location>
        <begin position="45"/>
        <end position="54"/>
    </location>
</feature>
<dbReference type="Pfam" id="PF13430">
    <property type="entry name" value="DUF4112"/>
    <property type="match status" value="1"/>
</dbReference>
<evidence type="ECO:0000313" key="3">
    <source>
        <dbReference type="Proteomes" id="UP000011669"/>
    </source>
</evidence>
<sequence length="176" mass="18533">MSADDSSTDDAEDSFTNGSDDSFTDTSGDSADDALGTLQEWYEEASTREDGPDLDELSARERGALKRARAMATFLDDAIPVPVIGYRVGADPILSIAPVSGDLAGAALSMHIVAEAARLGVPPKTLALMVGDVAVDTITGSVPVAGTLFDAVWKANRRNVARLESHLENRTEVPVE</sequence>
<dbReference type="PATRIC" id="fig|1227455.4.peg.2386"/>
<dbReference type="PANTHER" id="PTHR35519">
    <property type="entry name" value="MEMBRANE PROTEINS"/>
    <property type="match status" value="1"/>
</dbReference>
<organism evidence="2 3">
    <name type="scientific">Halococcus saccharolyticus DSM 5350</name>
    <dbReference type="NCBI Taxonomy" id="1227455"/>
    <lineage>
        <taxon>Archaea</taxon>
        <taxon>Methanobacteriati</taxon>
        <taxon>Methanobacteriota</taxon>
        <taxon>Stenosarchaea group</taxon>
        <taxon>Halobacteria</taxon>
        <taxon>Halobacteriales</taxon>
        <taxon>Halococcaceae</taxon>
        <taxon>Halococcus</taxon>
    </lineage>
</organism>
<dbReference type="PANTHER" id="PTHR35519:SF2">
    <property type="entry name" value="PH DOMAIN PROTEIN"/>
    <property type="match status" value="1"/>
</dbReference>
<gene>
    <name evidence="2" type="ORF">C449_11638</name>
</gene>
<dbReference type="InParanoid" id="M0MEM3"/>
<evidence type="ECO:0000256" key="1">
    <source>
        <dbReference type="SAM" id="MobiDB-lite"/>
    </source>
</evidence>
<dbReference type="InterPro" id="IPR025187">
    <property type="entry name" value="DUF4112"/>
</dbReference>
<name>M0MEM3_9EURY</name>
<dbReference type="OrthoDB" id="156248at2157"/>
<feature type="compositionally biased region" description="Low complexity" evidence="1">
    <location>
        <begin position="14"/>
        <end position="29"/>
    </location>
</feature>
<protein>
    <recommendedName>
        <fullName evidence="4">DUF4112 domain-containing protein</fullName>
    </recommendedName>
</protein>
<evidence type="ECO:0008006" key="4">
    <source>
        <dbReference type="Google" id="ProtNLM"/>
    </source>
</evidence>
<feature type="region of interest" description="Disordered" evidence="1">
    <location>
        <begin position="1"/>
        <end position="54"/>
    </location>
</feature>
<reference evidence="2 3" key="1">
    <citation type="journal article" date="2014" name="PLoS Genet.">
        <title>Phylogenetically driven sequencing of extremely halophilic archaea reveals strategies for static and dynamic osmo-response.</title>
        <authorList>
            <person name="Becker E.A."/>
            <person name="Seitzer P.M."/>
            <person name="Tritt A."/>
            <person name="Larsen D."/>
            <person name="Krusor M."/>
            <person name="Yao A.I."/>
            <person name="Wu D."/>
            <person name="Madern D."/>
            <person name="Eisen J.A."/>
            <person name="Darling A.E."/>
            <person name="Facciotti M.T."/>
        </authorList>
    </citation>
    <scope>NUCLEOTIDE SEQUENCE [LARGE SCALE GENOMIC DNA]</scope>
    <source>
        <strain evidence="2 3">DSM 5350</strain>
    </source>
</reference>
<accession>M0MEM3</accession>
<dbReference type="STRING" id="1227455.C449_11638"/>
<dbReference type="EMBL" id="AOMD01000025">
    <property type="protein sequence ID" value="EMA44176.1"/>
    <property type="molecule type" value="Genomic_DNA"/>
</dbReference>
<keyword evidence="3" id="KW-1185">Reference proteome</keyword>
<proteinExistence type="predicted"/>
<dbReference type="RefSeq" id="WP_006078187.1">
    <property type="nucleotide sequence ID" value="NZ_AOMD01000025.1"/>
</dbReference>
<dbReference type="AlphaFoldDB" id="M0MEM3"/>